<dbReference type="EMBL" id="VLLA01000007">
    <property type="protein sequence ID" value="TWI70894.1"/>
    <property type="molecule type" value="Genomic_DNA"/>
</dbReference>
<keyword evidence="1" id="KW-1133">Transmembrane helix</keyword>
<keyword evidence="3" id="KW-1185">Reference proteome</keyword>
<evidence type="ECO:0008006" key="4">
    <source>
        <dbReference type="Google" id="ProtNLM"/>
    </source>
</evidence>
<feature type="transmembrane region" description="Helical" evidence="1">
    <location>
        <begin position="190"/>
        <end position="211"/>
    </location>
</feature>
<organism evidence="2 3">
    <name type="scientific">Bradyrhizobium huanghuaihaiense</name>
    <dbReference type="NCBI Taxonomy" id="990078"/>
    <lineage>
        <taxon>Bacteria</taxon>
        <taxon>Pseudomonadati</taxon>
        <taxon>Pseudomonadota</taxon>
        <taxon>Alphaproteobacteria</taxon>
        <taxon>Hyphomicrobiales</taxon>
        <taxon>Nitrobacteraceae</taxon>
        <taxon>Bradyrhizobium</taxon>
    </lineage>
</organism>
<evidence type="ECO:0000313" key="2">
    <source>
        <dbReference type="EMBL" id="TWI70894.1"/>
    </source>
</evidence>
<dbReference type="Pfam" id="PF06532">
    <property type="entry name" value="NrsF"/>
    <property type="match status" value="1"/>
</dbReference>
<accession>A0A562RQQ1</accession>
<comment type="caution">
    <text evidence="2">The sequence shown here is derived from an EMBL/GenBank/DDBJ whole genome shotgun (WGS) entry which is preliminary data.</text>
</comment>
<feature type="transmembrane region" description="Helical" evidence="1">
    <location>
        <begin position="57"/>
        <end position="78"/>
    </location>
</feature>
<sequence>MKTDELITALSMNVEPVNRRLVNRSVGIALAVGTAVAIGVTLVALGLRADLATPRAVIFLFLKLLFAIGTVGAASVYLARLARPGGERRVSSGLAALPFLAILLLAGVSLGQAPSSHWDKMVMGNDWLECLVSIPVIAVVPFAVVIWAVRRAAPTNLVHTGAFSGLVAGGISAVAYALHCTDDSLPFVALWYGGTIVLCTLAGAILGPRLLRW</sequence>
<dbReference type="RefSeq" id="WP_018642399.1">
    <property type="nucleotide sequence ID" value="NZ_VLLA01000007.1"/>
</dbReference>
<evidence type="ECO:0000313" key="3">
    <source>
        <dbReference type="Proteomes" id="UP000316291"/>
    </source>
</evidence>
<proteinExistence type="predicted"/>
<dbReference type="OrthoDB" id="7764375at2"/>
<name>A0A562RQQ1_9BRAD</name>
<reference evidence="2 3" key="1">
    <citation type="journal article" date="2015" name="Stand. Genomic Sci.">
        <title>Genomic Encyclopedia of Bacterial and Archaeal Type Strains, Phase III: the genomes of soil and plant-associated and newly described type strains.</title>
        <authorList>
            <person name="Whitman W.B."/>
            <person name="Woyke T."/>
            <person name="Klenk H.P."/>
            <person name="Zhou Y."/>
            <person name="Lilburn T.G."/>
            <person name="Beck B.J."/>
            <person name="De Vos P."/>
            <person name="Vandamme P."/>
            <person name="Eisen J.A."/>
            <person name="Garrity G."/>
            <person name="Hugenholtz P."/>
            <person name="Kyrpides N.C."/>
        </authorList>
    </citation>
    <scope>NUCLEOTIDE SEQUENCE [LARGE SCALE GENOMIC DNA]</scope>
    <source>
        <strain evidence="2 3">CGMCC 1.10948</strain>
    </source>
</reference>
<evidence type="ECO:0000256" key="1">
    <source>
        <dbReference type="SAM" id="Phobius"/>
    </source>
</evidence>
<keyword evidence="1" id="KW-0812">Transmembrane</keyword>
<dbReference type="InterPro" id="IPR009495">
    <property type="entry name" value="NrsF"/>
</dbReference>
<dbReference type="Proteomes" id="UP000316291">
    <property type="component" value="Unassembled WGS sequence"/>
</dbReference>
<dbReference type="AlphaFoldDB" id="A0A562RQQ1"/>
<keyword evidence="1" id="KW-0472">Membrane</keyword>
<feature type="transmembrane region" description="Helical" evidence="1">
    <location>
        <begin position="21"/>
        <end position="45"/>
    </location>
</feature>
<feature type="transmembrane region" description="Helical" evidence="1">
    <location>
        <begin position="90"/>
        <end position="111"/>
    </location>
</feature>
<feature type="transmembrane region" description="Helical" evidence="1">
    <location>
        <begin position="156"/>
        <end position="178"/>
    </location>
</feature>
<feature type="transmembrane region" description="Helical" evidence="1">
    <location>
        <begin position="131"/>
        <end position="149"/>
    </location>
</feature>
<protein>
    <recommendedName>
        <fullName evidence="4">DUF1109 domain-containing protein</fullName>
    </recommendedName>
</protein>
<gene>
    <name evidence="2" type="ORF">IQ16_03307</name>
</gene>